<sequence length="393" mass="40963">MTAARPSLHPPTQAGVRSDASQPPTRVPGTSVAEVIQWSVAEVRYRGTAASMMGVAGLILLGACAGPPAPDQRAFEEHPAAEIAFTASGDIGTTPEAAATLAQIPALDAEFHIALGDLSYGDPGDEPAWCEFVAGHVGAGFPVQLIAGNHESDGLDGHIDAFAECLPERLPGMVGEYARRYYVDVPAGAPLARLVMISPGITFDDGSWSYADGSERSAWTRRAIEGARTSGIPWVIVGMHKPCLSVGNYECDPGPEIADLLVSAGADLVISGHEHLYQRTAQLGHGPRCDSIAPDEIAVDCIVDDGDHLEQGAGTVFVTVGTGGTALRDVHSGDREAGYFVAWSGANAEPSWGNLRVGLSRSALVVDFVPAVGAFTDEFGIAAADMPSEPVDR</sequence>
<dbReference type="Gene3D" id="3.60.21.10">
    <property type="match status" value="1"/>
</dbReference>
<dbReference type="PANTHER" id="PTHR22953">
    <property type="entry name" value="ACID PHOSPHATASE RELATED"/>
    <property type="match status" value="1"/>
</dbReference>
<gene>
    <name evidence="4" type="ORF">GJR97_14895</name>
</gene>
<dbReference type="InterPro" id="IPR029052">
    <property type="entry name" value="Metallo-depent_PP-like"/>
</dbReference>
<dbReference type="InterPro" id="IPR004843">
    <property type="entry name" value="Calcineurin-like_PHP"/>
</dbReference>
<evidence type="ECO:0000313" key="5">
    <source>
        <dbReference type="Proteomes" id="UP000476511"/>
    </source>
</evidence>
<reference evidence="4 5" key="1">
    <citation type="submission" date="2019-11" db="EMBL/GenBank/DDBJ databases">
        <title>Agromyces kandeliae sp. nov., isolated from mangrove soil.</title>
        <authorList>
            <person name="Wang R."/>
        </authorList>
    </citation>
    <scope>NUCLEOTIDE SEQUENCE [LARGE SCALE GENOMIC DNA]</scope>
    <source>
        <strain evidence="4 5">Q22</strain>
    </source>
</reference>
<keyword evidence="5" id="KW-1185">Reference proteome</keyword>
<dbReference type="Pfam" id="PF00149">
    <property type="entry name" value="Metallophos"/>
    <property type="match status" value="1"/>
</dbReference>
<evidence type="ECO:0000256" key="1">
    <source>
        <dbReference type="ARBA" id="ARBA00022729"/>
    </source>
</evidence>
<comment type="caution">
    <text evidence="4">The sequence shown here is derived from an EMBL/GenBank/DDBJ whole genome shotgun (WGS) entry which is preliminary data.</text>
</comment>
<dbReference type="SUPFAM" id="SSF56300">
    <property type="entry name" value="Metallo-dependent phosphatases"/>
    <property type="match status" value="1"/>
</dbReference>
<name>A0A6L5R4L6_9MICO</name>
<evidence type="ECO:0000313" key="4">
    <source>
        <dbReference type="EMBL" id="MRX45011.1"/>
    </source>
</evidence>
<organism evidence="4 5">
    <name type="scientific">Agromyces kandeliae</name>
    <dbReference type="NCBI Taxonomy" id="2666141"/>
    <lineage>
        <taxon>Bacteria</taxon>
        <taxon>Bacillati</taxon>
        <taxon>Actinomycetota</taxon>
        <taxon>Actinomycetes</taxon>
        <taxon>Micrococcales</taxon>
        <taxon>Microbacteriaceae</taxon>
        <taxon>Agromyces</taxon>
    </lineage>
</organism>
<protein>
    <submittedName>
        <fullName evidence="4">Phosphohydrolase</fullName>
    </submittedName>
</protein>
<dbReference type="InterPro" id="IPR039331">
    <property type="entry name" value="PAPs-like"/>
</dbReference>
<dbReference type="PANTHER" id="PTHR22953:SF153">
    <property type="entry name" value="PURPLE ACID PHOSPHATASE"/>
    <property type="match status" value="1"/>
</dbReference>
<accession>A0A6L5R4L6</accession>
<proteinExistence type="predicted"/>
<dbReference type="Proteomes" id="UP000476511">
    <property type="component" value="Unassembled WGS sequence"/>
</dbReference>
<keyword evidence="4" id="KW-0378">Hydrolase</keyword>
<dbReference type="GO" id="GO:0003993">
    <property type="term" value="F:acid phosphatase activity"/>
    <property type="evidence" value="ECO:0007669"/>
    <property type="project" value="InterPro"/>
</dbReference>
<feature type="domain" description="Calcineurin-like phosphoesterase" evidence="3">
    <location>
        <begin position="89"/>
        <end position="276"/>
    </location>
</feature>
<evidence type="ECO:0000256" key="2">
    <source>
        <dbReference type="SAM" id="MobiDB-lite"/>
    </source>
</evidence>
<evidence type="ECO:0000259" key="3">
    <source>
        <dbReference type="Pfam" id="PF00149"/>
    </source>
</evidence>
<keyword evidence="1" id="KW-0732">Signal</keyword>
<dbReference type="AlphaFoldDB" id="A0A6L5R4L6"/>
<feature type="region of interest" description="Disordered" evidence="2">
    <location>
        <begin position="1"/>
        <end position="29"/>
    </location>
</feature>
<dbReference type="EMBL" id="WKJD01000019">
    <property type="protein sequence ID" value="MRX45011.1"/>
    <property type="molecule type" value="Genomic_DNA"/>
</dbReference>